<proteinExistence type="inferred from homology"/>
<dbReference type="SUPFAM" id="SSF81296">
    <property type="entry name" value="E set domains"/>
    <property type="match status" value="1"/>
</dbReference>
<dbReference type="GO" id="GO:0003810">
    <property type="term" value="F:protein-glutamine gamma-glutamyltransferase activity"/>
    <property type="evidence" value="ECO:0007669"/>
    <property type="project" value="InterPro"/>
</dbReference>
<evidence type="ECO:0000256" key="2">
    <source>
        <dbReference type="PIRSR" id="PIRSR000459-1"/>
    </source>
</evidence>
<feature type="active site" evidence="2">
    <location>
        <position position="395"/>
    </location>
</feature>
<dbReference type="InterPro" id="IPR023608">
    <property type="entry name" value="Transglutaminase_animal"/>
</dbReference>
<feature type="binding site" evidence="3">
    <location>
        <position position="492"/>
    </location>
    <ligand>
        <name>Ca(2+)</name>
        <dbReference type="ChEBI" id="CHEBI:29108"/>
    </ligand>
</feature>
<dbReference type="FunFam" id="3.90.260.10:FF:000002">
    <property type="entry name" value="Erythrocyte membrane protein band 4.2"/>
    <property type="match status" value="1"/>
</dbReference>
<sequence length="591" mass="66780">KPLELRVAEPFDNDLGGNDCLDGNCDDEDFKDPVNWLVDENRKEHRTDMYEQKDLIVRREGVVKLKVAFTREFNSAGDTLRLEFKTGKAPAIQYGTMSTVDCKEDGKLDKTGWSGALEVNNETIDLEIYIPPNAAIGKYSVKLSLRTLLEDNSIHISSSSQPSIYILANPMSELDTCYFDKRTGLFNKSEEFLDEYVFNDVGAIWRGSVNNFGPKKWIYGQFQEPVLDLVCHLLANDHRTAKASGGIWLRDLIKLVRVLSSNANSCNFDGVLQGNWSGDYEGGKMPTAWNGSVNICKEYIKNGYSPVKYGQCWVFSGLLTTLLRAVGIPARSVTNFASAHDGDDTMTIDVFIDENGKDLKWSSDSVWNFHVWNECWLKRPDIPKSMGFDGWQAVDSTPQEESNGVSQCGPAPVKAVREGQAFVNYDTNFLFGEVNADRCTWMTNRYGEVVELTERKTGAVGHYISTKAEGKDNFARKDLTNDYKFKEGSDEEREAFERAVTFGGSYSRDMADHMMKNYSIIQRELLNKSRSTLKLEIITKEFAIGDDIEIKLVVTSEDGKLVEFVQEPELTLYSTYYSYGFKMRLFNFLGA</sequence>
<dbReference type="EMBL" id="FN654675">
    <property type="protein sequence ID" value="CBY35779.1"/>
    <property type="molecule type" value="Genomic_DNA"/>
</dbReference>
<feature type="non-terminal residue" evidence="5">
    <location>
        <position position="1"/>
    </location>
</feature>
<comment type="cofactor">
    <cofactor evidence="3">
        <name>Ca(2+)</name>
        <dbReference type="ChEBI" id="CHEBI:29108"/>
    </cofactor>
    <text evidence="3">Binds 1 Ca(2+) ion per subunit.</text>
</comment>
<dbReference type="InterPro" id="IPR036985">
    <property type="entry name" value="Transglutaminase-like_sf"/>
</dbReference>
<evidence type="ECO:0000256" key="3">
    <source>
        <dbReference type="PIRSR" id="PIRSR000459-2"/>
    </source>
</evidence>
<dbReference type="SUPFAM" id="SSF54001">
    <property type="entry name" value="Cysteine proteinases"/>
    <property type="match status" value="1"/>
</dbReference>
<dbReference type="Proteomes" id="UP000011014">
    <property type="component" value="Unassembled WGS sequence"/>
</dbReference>
<dbReference type="GO" id="GO:0046872">
    <property type="term" value="F:metal ion binding"/>
    <property type="evidence" value="ECO:0007669"/>
    <property type="project" value="UniProtKB-KW"/>
</dbReference>
<evidence type="ECO:0000313" key="5">
    <source>
        <dbReference type="EMBL" id="CBY35779.1"/>
    </source>
</evidence>
<dbReference type="SMART" id="SM00460">
    <property type="entry name" value="TGc"/>
    <property type="match status" value="1"/>
</dbReference>
<feature type="binding site" evidence="3">
    <location>
        <position position="435"/>
    </location>
    <ligand>
        <name>Ca(2+)</name>
        <dbReference type="ChEBI" id="CHEBI:29108"/>
    </ligand>
</feature>
<comment type="similarity">
    <text evidence="1">Belongs to the transglutaminase superfamily. Transglutaminase family.</text>
</comment>
<dbReference type="Pfam" id="PF01841">
    <property type="entry name" value="Transglut_core"/>
    <property type="match status" value="1"/>
</dbReference>
<feature type="domain" description="Transglutaminase-like" evidence="4">
    <location>
        <begin position="304"/>
        <end position="398"/>
    </location>
</feature>
<organism evidence="5">
    <name type="scientific">Oikopleura dioica</name>
    <name type="common">Tunicate</name>
    <dbReference type="NCBI Taxonomy" id="34765"/>
    <lineage>
        <taxon>Eukaryota</taxon>
        <taxon>Metazoa</taxon>
        <taxon>Chordata</taxon>
        <taxon>Tunicata</taxon>
        <taxon>Appendicularia</taxon>
        <taxon>Copelata</taxon>
        <taxon>Oikopleuridae</taxon>
        <taxon>Oikopleura</taxon>
    </lineage>
</organism>
<dbReference type="InterPro" id="IPR002931">
    <property type="entry name" value="Transglutaminase-like"/>
</dbReference>
<dbReference type="InterPro" id="IPR013783">
    <property type="entry name" value="Ig-like_fold"/>
</dbReference>
<dbReference type="InterPro" id="IPR050779">
    <property type="entry name" value="Transglutaminase"/>
</dbReference>
<dbReference type="InterPro" id="IPR014756">
    <property type="entry name" value="Ig_E-set"/>
</dbReference>
<protein>
    <recommendedName>
        <fullName evidence="4">Transglutaminase-like domain-containing protein</fullName>
    </recommendedName>
</protein>
<feature type="active site" evidence="2">
    <location>
        <position position="312"/>
    </location>
</feature>
<dbReference type="Gene3D" id="3.90.260.10">
    <property type="entry name" value="Transglutaminase-like"/>
    <property type="match status" value="1"/>
</dbReference>
<name>E4YJW8_OIKDI</name>
<dbReference type="PIRSF" id="PIRSF000459">
    <property type="entry name" value="TGM_EBP42"/>
    <property type="match status" value="1"/>
</dbReference>
<dbReference type="AlphaFoldDB" id="E4YJW8"/>
<keyword evidence="3" id="KW-0479">Metal-binding</keyword>
<dbReference type="PANTHER" id="PTHR11590:SF81">
    <property type="entry name" value="PROTEIN-GLUTAMINE GAMMA-GLUTAMYLTRANSFERASE K-LIKE ISOFORM X4"/>
    <property type="match status" value="1"/>
</dbReference>
<dbReference type="Gene3D" id="2.60.40.10">
    <property type="entry name" value="Immunoglobulins"/>
    <property type="match status" value="1"/>
</dbReference>
<reference evidence="5" key="1">
    <citation type="journal article" date="2010" name="Science">
        <title>Plasticity of animal genome architecture unmasked by rapid evolution of a pelagic tunicate.</title>
        <authorList>
            <person name="Denoeud F."/>
            <person name="Henriet S."/>
            <person name="Mungpakdee S."/>
            <person name="Aury J.M."/>
            <person name="Da Silva C."/>
            <person name="Brinkmann H."/>
            <person name="Mikhaleva J."/>
            <person name="Olsen L.C."/>
            <person name="Jubin C."/>
            <person name="Canestro C."/>
            <person name="Bouquet J.M."/>
            <person name="Danks G."/>
            <person name="Poulain J."/>
            <person name="Campsteijn C."/>
            <person name="Adamski M."/>
            <person name="Cross I."/>
            <person name="Yadetie F."/>
            <person name="Muffato M."/>
            <person name="Louis A."/>
            <person name="Butcher S."/>
            <person name="Tsagkogeorga G."/>
            <person name="Konrad A."/>
            <person name="Singh S."/>
            <person name="Jensen M.F."/>
            <person name="Cong E.H."/>
            <person name="Eikeseth-Otteraa H."/>
            <person name="Noel B."/>
            <person name="Anthouard V."/>
            <person name="Porcel B.M."/>
            <person name="Kachouri-Lafond R."/>
            <person name="Nishino A."/>
            <person name="Ugolini M."/>
            <person name="Chourrout P."/>
            <person name="Nishida H."/>
            <person name="Aasland R."/>
            <person name="Huzurbazar S."/>
            <person name="Westhof E."/>
            <person name="Delsuc F."/>
            <person name="Lehrach H."/>
            <person name="Reinhardt R."/>
            <person name="Weissenbach J."/>
            <person name="Roy S.W."/>
            <person name="Artiguenave F."/>
            <person name="Postlethwait J.H."/>
            <person name="Manak J.R."/>
            <person name="Thompson E.M."/>
            <person name="Jaillon O."/>
            <person name="Du Pasquier L."/>
            <person name="Boudinot P."/>
            <person name="Liberles D.A."/>
            <person name="Volff J.N."/>
            <person name="Philippe H."/>
            <person name="Lenhard B."/>
            <person name="Roest Crollius H."/>
            <person name="Wincker P."/>
            <person name="Chourrout D."/>
        </authorList>
    </citation>
    <scope>NUCLEOTIDE SEQUENCE [LARGE SCALE GENOMIC DNA]</scope>
</reference>
<dbReference type="InterPro" id="IPR001102">
    <property type="entry name" value="Transglutaminase_N"/>
</dbReference>
<gene>
    <name evidence="5" type="ORF">GSOID_T00028245001</name>
</gene>
<accession>E4YJW8</accession>
<keyword evidence="3" id="KW-0106">Calcium</keyword>
<feature type="binding site" evidence="3">
    <location>
        <position position="437"/>
    </location>
    <ligand>
        <name>Ca(2+)</name>
        <dbReference type="ChEBI" id="CHEBI:29108"/>
    </ligand>
</feature>
<feature type="binding site" evidence="3">
    <location>
        <position position="487"/>
    </location>
    <ligand>
        <name>Ca(2+)</name>
        <dbReference type="ChEBI" id="CHEBI:29108"/>
    </ligand>
</feature>
<evidence type="ECO:0000259" key="4">
    <source>
        <dbReference type="SMART" id="SM00460"/>
    </source>
</evidence>
<evidence type="ECO:0000256" key="1">
    <source>
        <dbReference type="ARBA" id="ARBA00005968"/>
    </source>
</evidence>
<dbReference type="InterPro" id="IPR038765">
    <property type="entry name" value="Papain-like_cys_pep_sf"/>
</dbReference>
<dbReference type="PANTHER" id="PTHR11590">
    <property type="entry name" value="PROTEIN-GLUTAMINE GAMMA-GLUTAMYLTRANSFERASE"/>
    <property type="match status" value="1"/>
</dbReference>
<feature type="active site" evidence="2">
    <location>
        <position position="370"/>
    </location>
</feature>
<dbReference type="Pfam" id="PF00868">
    <property type="entry name" value="Transglut_N"/>
    <property type="match status" value="1"/>
</dbReference>